<evidence type="ECO:0000313" key="19">
    <source>
        <dbReference type="Proteomes" id="UP000292627"/>
    </source>
</evidence>
<keyword evidence="4" id="KW-0410">Iron transport</keyword>
<evidence type="ECO:0000259" key="16">
    <source>
        <dbReference type="Pfam" id="PF00593"/>
    </source>
</evidence>
<keyword evidence="18" id="KW-0675">Receptor</keyword>
<dbReference type="InterPro" id="IPR012910">
    <property type="entry name" value="Plug_dom"/>
</dbReference>
<comment type="similarity">
    <text evidence="12 14">Belongs to the TonB-dependent receptor family.</text>
</comment>
<evidence type="ECO:0000256" key="9">
    <source>
        <dbReference type="ARBA" id="ARBA00023077"/>
    </source>
</evidence>
<keyword evidence="10 12" id="KW-0472">Membrane</keyword>
<evidence type="ECO:0000313" key="18">
    <source>
        <dbReference type="EMBL" id="TAA28370.1"/>
    </source>
</evidence>
<dbReference type="EMBL" id="SHMC01000001">
    <property type="protein sequence ID" value="TAA28370.1"/>
    <property type="molecule type" value="Genomic_DNA"/>
</dbReference>
<reference evidence="18 19" key="1">
    <citation type="submission" date="2019-02" db="EMBL/GenBank/DDBJ databases">
        <title>WGS of Pseudoxanthomonas species novum from clinical isolates.</title>
        <authorList>
            <person name="Bernier A.-M."/>
            <person name="Bernard K."/>
            <person name="Vachon A."/>
        </authorList>
    </citation>
    <scope>NUCLEOTIDE SEQUENCE [LARGE SCALE GENOMIC DNA]</scope>
    <source>
        <strain evidence="18 19">NML171200</strain>
    </source>
</reference>
<dbReference type="Pfam" id="PF07715">
    <property type="entry name" value="Plug"/>
    <property type="match status" value="1"/>
</dbReference>
<keyword evidence="7" id="KW-0408">Iron</keyword>
<feature type="domain" description="TonB-dependent receptor plug" evidence="17">
    <location>
        <begin position="54"/>
        <end position="166"/>
    </location>
</feature>
<evidence type="ECO:0000256" key="12">
    <source>
        <dbReference type="PROSITE-ProRule" id="PRU01360"/>
    </source>
</evidence>
<sequence length="768" mass="83729">MSLSIPSPRRSALALALLCSLSGLARAADPPAGVAEAAPADAKQLDAVSVVARGATRQVQRVNQQDIERLPAGSSALKAIDKLPGVQFQSADATGAYEWSTAIYLHGFDQSRLGFTLDGVPLGNMSYGVTNGLSITRAILSENIAAVELAQGAGALGTASNSNLGGTLQFYSADPETEFGGRFSQTVGDRNASRTYARLDTGEHNGLSAYVAYADSDMDKWKGDGSQRYEQFNAKALYAWGEGNRVSLFVDKSRRKEQDYMDLSLTSRKVLGWDYDYLVPDWTTAAQMARAYQGTGAYAGVANGYPASLAGLPADYDWLDATYYWGAGLRADTLAALAGSFVFGPAVSLDVTGYYHGDRGEGQWVTPYVPTSASVPLSMRTTDYGLDRFGGTAALKFNIGINEIELGGWAENAQNTQERNYFQLGGPFTSMFNFYEAGDPFYRQFLQKYQTRTRMAYAQDTLRLLDDRLSLNFGAKAVSTQIQARSLVPSNSYAQGTIKADDHFLPQVGISYKLDEAQDIYASYSKNIAAFGYSPFATNQATFDQLKNTLDPEQSQTVQAGWRTHGERYEASVGAYYTRFSNRLLTISPCSAIQTCSAILSNVGEVDSSGVDLALVWKPIDGLSWLNTLSWNRSKYQDDYLNNGVVATQGKQVVGLPEWMFSSSLSWRQDGWHASIDGKYTDKRYLTYLNDSSVPGYWLFNAGGGYDFGRVGALSRLDVSVNVTNLADKRYFATTGTNGYVASDPDGYNQTLMAGAPRQVFFTVDARF</sequence>
<evidence type="ECO:0000256" key="8">
    <source>
        <dbReference type="ARBA" id="ARBA00023065"/>
    </source>
</evidence>
<evidence type="ECO:0000256" key="6">
    <source>
        <dbReference type="ARBA" id="ARBA00022729"/>
    </source>
</evidence>
<evidence type="ECO:0000256" key="11">
    <source>
        <dbReference type="ARBA" id="ARBA00023237"/>
    </source>
</evidence>
<dbReference type="SUPFAM" id="SSF56935">
    <property type="entry name" value="Porins"/>
    <property type="match status" value="1"/>
</dbReference>
<proteinExistence type="inferred from homology"/>
<feature type="domain" description="TonB-dependent receptor-like beta-barrel" evidence="16">
    <location>
        <begin position="281"/>
        <end position="726"/>
    </location>
</feature>
<dbReference type="GO" id="GO:0015344">
    <property type="term" value="F:siderophore uptake transmembrane transporter activity"/>
    <property type="evidence" value="ECO:0007669"/>
    <property type="project" value="TreeGrafter"/>
</dbReference>
<keyword evidence="3 12" id="KW-1134">Transmembrane beta strand</keyword>
<feature type="signal peptide" evidence="15">
    <location>
        <begin position="1"/>
        <end position="27"/>
    </location>
</feature>
<evidence type="ECO:0000256" key="7">
    <source>
        <dbReference type="ARBA" id="ARBA00023004"/>
    </source>
</evidence>
<name>A0A4Q8LG10_9GAMM</name>
<dbReference type="Pfam" id="PF00593">
    <property type="entry name" value="TonB_dep_Rec_b-barrel"/>
    <property type="match status" value="1"/>
</dbReference>
<dbReference type="PROSITE" id="PS01156">
    <property type="entry name" value="TONB_DEPENDENT_REC_2"/>
    <property type="match status" value="1"/>
</dbReference>
<dbReference type="PANTHER" id="PTHR32552:SF89">
    <property type="entry name" value="CATECHOLATE SIDEROPHORE RECEPTOR FIU"/>
    <property type="match status" value="1"/>
</dbReference>
<evidence type="ECO:0000256" key="15">
    <source>
        <dbReference type="SAM" id="SignalP"/>
    </source>
</evidence>
<comment type="caution">
    <text evidence="18">The sequence shown here is derived from an EMBL/GenBank/DDBJ whole genome shotgun (WGS) entry which is preliminary data.</text>
</comment>
<dbReference type="InterPro" id="IPR036942">
    <property type="entry name" value="Beta-barrel_TonB_sf"/>
</dbReference>
<keyword evidence="9 14" id="KW-0798">TonB box</keyword>
<evidence type="ECO:0000256" key="2">
    <source>
        <dbReference type="ARBA" id="ARBA00022448"/>
    </source>
</evidence>
<dbReference type="Gene3D" id="2.40.170.20">
    <property type="entry name" value="TonB-dependent receptor, beta-barrel domain"/>
    <property type="match status" value="1"/>
</dbReference>
<evidence type="ECO:0000256" key="1">
    <source>
        <dbReference type="ARBA" id="ARBA00004571"/>
    </source>
</evidence>
<comment type="subcellular location">
    <subcellularLocation>
        <location evidence="1 12">Cell outer membrane</location>
        <topology evidence="1 12">Multi-pass membrane protein</topology>
    </subcellularLocation>
</comment>
<evidence type="ECO:0000256" key="5">
    <source>
        <dbReference type="ARBA" id="ARBA00022692"/>
    </source>
</evidence>
<dbReference type="InterPro" id="IPR010917">
    <property type="entry name" value="TonB_rcpt_CS"/>
</dbReference>
<gene>
    <name evidence="18" type="ORF">EA660_01930</name>
</gene>
<dbReference type="Gene3D" id="2.170.130.10">
    <property type="entry name" value="TonB-dependent receptor, plug domain"/>
    <property type="match status" value="1"/>
</dbReference>
<dbReference type="GO" id="GO:0009279">
    <property type="term" value="C:cell outer membrane"/>
    <property type="evidence" value="ECO:0007669"/>
    <property type="project" value="UniProtKB-SubCell"/>
</dbReference>
<keyword evidence="11 12" id="KW-0998">Cell outer membrane</keyword>
<feature type="chain" id="PRO_5020376946" evidence="15">
    <location>
        <begin position="28"/>
        <end position="768"/>
    </location>
</feature>
<keyword evidence="2 12" id="KW-0813">Transport</keyword>
<evidence type="ECO:0000259" key="17">
    <source>
        <dbReference type="Pfam" id="PF07715"/>
    </source>
</evidence>
<evidence type="ECO:0000256" key="13">
    <source>
        <dbReference type="PROSITE-ProRule" id="PRU10144"/>
    </source>
</evidence>
<evidence type="ECO:0000256" key="4">
    <source>
        <dbReference type="ARBA" id="ARBA00022496"/>
    </source>
</evidence>
<keyword evidence="5 12" id="KW-0812">Transmembrane</keyword>
<protein>
    <submittedName>
        <fullName evidence="18">TonB-dependent receptor</fullName>
    </submittedName>
</protein>
<dbReference type="InterPro" id="IPR039426">
    <property type="entry name" value="TonB-dep_rcpt-like"/>
</dbReference>
<accession>A0A4Q8LG10</accession>
<dbReference type="PROSITE" id="PS52016">
    <property type="entry name" value="TONB_DEPENDENT_REC_3"/>
    <property type="match status" value="1"/>
</dbReference>
<evidence type="ECO:0000256" key="3">
    <source>
        <dbReference type="ARBA" id="ARBA00022452"/>
    </source>
</evidence>
<keyword evidence="8" id="KW-0406">Ion transport</keyword>
<dbReference type="PANTHER" id="PTHR32552">
    <property type="entry name" value="FERRICHROME IRON RECEPTOR-RELATED"/>
    <property type="match status" value="1"/>
</dbReference>
<evidence type="ECO:0000256" key="10">
    <source>
        <dbReference type="ARBA" id="ARBA00023136"/>
    </source>
</evidence>
<dbReference type="InterPro" id="IPR037066">
    <property type="entry name" value="Plug_dom_sf"/>
</dbReference>
<evidence type="ECO:0000256" key="14">
    <source>
        <dbReference type="RuleBase" id="RU003357"/>
    </source>
</evidence>
<feature type="short sequence motif" description="TonB C-terminal box" evidence="13">
    <location>
        <begin position="751"/>
        <end position="768"/>
    </location>
</feature>
<keyword evidence="6 15" id="KW-0732">Signal</keyword>
<dbReference type="Proteomes" id="UP000292627">
    <property type="component" value="Unassembled WGS sequence"/>
</dbReference>
<organism evidence="18 19">
    <name type="scientific">Pseudoxanthomonas winnipegensis</name>
    <dbReference type="NCBI Taxonomy" id="2480810"/>
    <lineage>
        <taxon>Bacteria</taxon>
        <taxon>Pseudomonadati</taxon>
        <taxon>Pseudomonadota</taxon>
        <taxon>Gammaproteobacteria</taxon>
        <taxon>Lysobacterales</taxon>
        <taxon>Lysobacteraceae</taxon>
        <taxon>Pseudoxanthomonas</taxon>
    </lineage>
</organism>
<dbReference type="OrthoDB" id="15609at2"/>
<dbReference type="InterPro" id="IPR000531">
    <property type="entry name" value="Beta-barrel_TonB"/>
</dbReference>
<dbReference type="AlphaFoldDB" id="A0A4Q8LG10"/>